<evidence type="ECO:0000313" key="2">
    <source>
        <dbReference type="EMBL" id="MBW8484143.1"/>
    </source>
</evidence>
<feature type="domain" description="STAS" evidence="1">
    <location>
        <begin position="14"/>
        <end position="64"/>
    </location>
</feature>
<evidence type="ECO:0000313" key="3">
    <source>
        <dbReference type="Proteomes" id="UP000774570"/>
    </source>
</evidence>
<dbReference type="PROSITE" id="PS50801">
    <property type="entry name" value="STAS"/>
    <property type="match status" value="1"/>
</dbReference>
<protein>
    <submittedName>
        <fullName evidence="2">STAS domain-containing protein</fullName>
    </submittedName>
</protein>
<keyword evidence="3" id="KW-1185">Reference proteome</keyword>
<dbReference type="InterPro" id="IPR058548">
    <property type="entry name" value="MlaB-like_STAS"/>
</dbReference>
<reference evidence="2 3" key="1">
    <citation type="submission" date="2021-07" db="EMBL/GenBank/DDBJ databases">
        <title>Actinomadura sp. PM05-2 isolated from lichen.</title>
        <authorList>
            <person name="Somphong A."/>
            <person name="Phongsopitanun W."/>
            <person name="Tanasupawat S."/>
            <person name="Peongsungnone V."/>
        </authorList>
    </citation>
    <scope>NUCLEOTIDE SEQUENCE [LARGE SCALE GENOMIC DNA]</scope>
    <source>
        <strain evidence="2 3">PM05-2</strain>
    </source>
</reference>
<dbReference type="Gene3D" id="3.30.750.24">
    <property type="entry name" value="STAS domain"/>
    <property type="match status" value="1"/>
</dbReference>
<dbReference type="Pfam" id="PF13466">
    <property type="entry name" value="STAS_2"/>
    <property type="match status" value="1"/>
</dbReference>
<evidence type="ECO:0000259" key="1">
    <source>
        <dbReference type="PROSITE" id="PS50801"/>
    </source>
</evidence>
<accession>A0ABS7FUS0</accession>
<dbReference type="RefSeq" id="WP_220167374.1">
    <property type="nucleotide sequence ID" value="NZ_JAIBOA010000010.1"/>
</dbReference>
<dbReference type="InterPro" id="IPR002645">
    <property type="entry name" value="STAS_dom"/>
</dbReference>
<comment type="caution">
    <text evidence="2">The sequence shown here is derived from an EMBL/GenBank/DDBJ whole genome shotgun (WGS) entry which is preliminary data.</text>
</comment>
<proteinExistence type="predicted"/>
<name>A0ABS7FUS0_9ACTN</name>
<dbReference type="Proteomes" id="UP000774570">
    <property type="component" value="Unassembled WGS sequence"/>
</dbReference>
<dbReference type="EMBL" id="JAIBOA010000010">
    <property type="protein sequence ID" value="MBW8484143.1"/>
    <property type="molecule type" value="Genomic_DNA"/>
</dbReference>
<gene>
    <name evidence="2" type="ORF">K1Y72_17295</name>
</gene>
<dbReference type="SUPFAM" id="SSF52091">
    <property type="entry name" value="SpoIIaa-like"/>
    <property type="match status" value="1"/>
</dbReference>
<sequence>MTTPLTLALSRRGDGRRVLTAVGEIDMSNVARFAAELAGTSDGAPLVVDLTGVGYLDSAGLAALFAHAAHVELVATPLLEPVLTVSGLTTLLTVHGLDGAGRDGDGRDGAAPEG</sequence>
<organism evidence="2 3">
    <name type="scientific">Actinomadura parmotrematis</name>
    <dbReference type="NCBI Taxonomy" id="2864039"/>
    <lineage>
        <taxon>Bacteria</taxon>
        <taxon>Bacillati</taxon>
        <taxon>Actinomycetota</taxon>
        <taxon>Actinomycetes</taxon>
        <taxon>Streptosporangiales</taxon>
        <taxon>Thermomonosporaceae</taxon>
        <taxon>Actinomadura</taxon>
    </lineage>
</organism>
<dbReference type="InterPro" id="IPR036513">
    <property type="entry name" value="STAS_dom_sf"/>
</dbReference>